<comment type="caution">
    <text evidence="3">The sequence shown here is derived from an EMBL/GenBank/DDBJ whole genome shotgun (WGS) entry which is preliminary data.</text>
</comment>
<reference evidence="3 4" key="1">
    <citation type="submission" date="2022-10" db="EMBL/GenBank/DDBJ databases">
        <title>Description of Fervidibacillus gen. nov. in the family Fervidibacillaceae fam. nov. with two species, Fervidibacillus albus sp. nov., and Fervidibacillus halotolerans sp. nov., isolated from tidal flat sediments.</title>
        <authorList>
            <person name="Kwon K.K."/>
            <person name="Yang S.-H."/>
        </authorList>
    </citation>
    <scope>NUCLEOTIDE SEQUENCE [LARGE SCALE GENOMIC DNA]</scope>
    <source>
        <strain evidence="3 4">DSM 23332</strain>
    </source>
</reference>
<evidence type="ECO:0000313" key="3">
    <source>
        <dbReference type="EMBL" id="MCU9594945.1"/>
    </source>
</evidence>
<name>A0ABT2WGY3_9BACI</name>
<evidence type="ECO:0000259" key="2">
    <source>
        <dbReference type="SMART" id="SM00849"/>
    </source>
</evidence>
<dbReference type="SMART" id="SM00849">
    <property type="entry name" value="Lactamase_B"/>
    <property type="match status" value="1"/>
</dbReference>
<dbReference type="InterPro" id="IPR001279">
    <property type="entry name" value="Metallo-B-lactamas"/>
</dbReference>
<dbReference type="Pfam" id="PF12706">
    <property type="entry name" value="Lactamase_B_2"/>
    <property type="match status" value="1"/>
</dbReference>
<dbReference type="EMBL" id="JAOUSE010000034">
    <property type="protein sequence ID" value="MCU9594945.1"/>
    <property type="molecule type" value="Genomic_DNA"/>
</dbReference>
<accession>A0ABT2WGY3</accession>
<evidence type="ECO:0000313" key="4">
    <source>
        <dbReference type="Proteomes" id="UP001208656"/>
    </source>
</evidence>
<evidence type="ECO:0000256" key="1">
    <source>
        <dbReference type="ARBA" id="ARBA00022833"/>
    </source>
</evidence>
<protein>
    <submittedName>
        <fullName evidence="3">MBL fold metallo-hydrolase</fullName>
    </submittedName>
</protein>
<dbReference type="Gene3D" id="3.60.15.10">
    <property type="entry name" value="Ribonuclease Z/Hydroxyacylglutathione hydrolase-like"/>
    <property type="match status" value="1"/>
</dbReference>
<dbReference type="CDD" id="cd07716">
    <property type="entry name" value="RNaseZ_short-form-like_MBL-fold"/>
    <property type="match status" value="1"/>
</dbReference>
<dbReference type="Proteomes" id="UP001208656">
    <property type="component" value="Unassembled WGS sequence"/>
</dbReference>
<dbReference type="PANTHER" id="PTHR46018">
    <property type="entry name" value="ZINC PHOSPHODIESTERASE ELAC PROTEIN 1"/>
    <property type="match status" value="1"/>
</dbReference>
<dbReference type="RefSeq" id="WP_263061894.1">
    <property type="nucleotide sequence ID" value="NZ_JAOUSE010000034.1"/>
</dbReference>
<dbReference type="PANTHER" id="PTHR46018:SF4">
    <property type="entry name" value="METALLO-HYDROLASE YHFI-RELATED"/>
    <property type="match status" value="1"/>
</dbReference>
<proteinExistence type="predicted"/>
<gene>
    <name evidence="3" type="ORF">OEV82_10895</name>
</gene>
<keyword evidence="4" id="KW-1185">Reference proteome</keyword>
<dbReference type="SUPFAM" id="SSF56281">
    <property type="entry name" value="Metallo-hydrolase/oxidoreductase"/>
    <property type="match status" value="1"/>
</dbReference>
<sequence length="244" mass="27351">MKLTIIGLWGAYPKVNEASSGYLLEHNGFKLLIDCGSGVLSKMQNYVQPEKLDAVLISHYHTDHIADIGVLQHALLVKSYLIDLRKTLPIYGHTFDEEGFSKLTFSNYTKGIAYDPDKVLQIGPFTIHFLKTKHPVPCYAFRIEANDAVFVFTADSAYQPSFVEFCRNADLLLSECNFYGNMNGENAGHMNSFEVGKLAHEANVKQLILTHLPQFGDLQQLVTEAGEHYDGPIHLAKMGDVWNL</sequence>
<dbReference type="InterPro" id="IPR036866">
    <property type="entry name" value="RibonucZ/Hydroxyglut_hydro"/>
</dbReference>
<organism evidence="3 4">
    <name type="scientific">Pallidibacillus thermolactis</name>
    <dbReference type="NCBI Taxonomy" id="251051"/>
    <lineage>
        <taxon>Bacteria</taxon>
        <taxon>Bacillati</taxon>
        <taxon>Bacillota</taxon>
        <taxon>Bacilli</taxon>
        <taxon>Bacillales</taxon>
        <taxon>Bacillaceae</taxon>
        <taxon>Pallidibacillus</taxon>
    </lineage>
</organism>
<keyword evidence="1" id="KW-0862">Zinc</keyword>
<feature type="domain" description="Metallo-beta-lactamase" evidence="2">
    <location>
        <begin position="18"/>
        <end position="200"/>
    </location>
</feature>